<dbReference type="InterPro" id="IPR050417">
    <property type="entry name" value="Sugar_Epim/Isomerase"/>
</dbReference>
<keyword evidence="5" id="KW-1185">Reference proteome</keyword>
<dbReference type="PIRSF" id="PIRSF006241">
    <property type="entry name" value="HyI"/>
    <property type="match status" value="1"/>
</dbReference>
<evidence type="ECO:0000313" key="4">
    <source>
        <dbReference type="EMBL" id="GAA4406288.1"/>
    </source>
</evidence>
<name>A0ABP8KGQ9_9BACT</name>
<dbReference type="PROSITE" id="PS51318">
    <property type="entry name" value="TAT"/>
    <property type="match status" value="1"/>
</dbReference>
<dbReference type="InterPro" id="IPR013022">
    <property type="entry name" value="Xyl_isomerase-like_TIM-brl"/>
</dbReference>
<evidence type="ECO:0000313" key="5">
    <source>
        <dbReference type="Proteomes" id="UP001500936"/>
    </source>
</evidence>
<evidence type="ECO:0000256" key="2">
    <source>
        <dbReference type="SAM" id="SignalP"/>
    </source>
</evidence>
<feature type="signal peptide" evidence="2">
    <location>
        <begin position="1"/>
        <end position="25"/>
    </location>
</feature>
<reference evidence="5" key="1">
    <citation type="journal article" date="2019" name="Int. J. Syst. Evol. Microbiol.">
        <title>The Global Catalogue of Microorganisms (GCM) 10K type strain sequencing project: providing services to taxonomists for standard genome sequencing and annotation.</title>
        <authorList>
            <consortium name="The Broad Institute Genomics Platform"/>
            <consortium name="The Broad Institute Genome Sequencing Center for Infectious Disease"/>
            <person name="Wu L."/>
            <person name="Ma J."/>
        </authorList>
    </citation>
    <scope>NUCLEOTIDE SEQUENCE [LARGE SCALE GENOMIC DNA]</scope>
    <source>
        <strain evidence="5">JCM 17925</strain>
    </source>
</reference>
<dbReference type="InterPro" id="IPR026040">
    <property type="entry name" value="HyI-like"/>
</dbReference>
<dbReference type="Proteomes" id="UP001500936">
    <property type="component" value="Unassembled WGS sequence"/>
</dbReference>
<dbReference type="InterPro" id="IPR036237">
    <property type="entry name" value="Xyl_isomerase-like_sf"/>
</dbReference>
<dbReference type="Gene3D" id="3.20.20.150">
    <property type="entry name" value="Divalent-metal-dependent TIM barrel enzymes"/>
    <property type="match status" value="1"/>
</dbReference>
<keyword evidence="2" id="KW-0732">Signal</keyword>
<dbReference type="Pfam" id="PF01261">
    <property type="entry name" value="AP_endonuc_2"/>
    <property type="match status" value="1"/>
</dbReference>
<feature type="chain" id="PRO_5045829377" description="Xylose isomerase-like TIM barrel domain-containing protein" evidence="2">
    <location>
        <begin position="26"/>
        <end position="316"/>
    </location>
</feature>
<organism evidence="4 5">
    <name type="scientific">Nibrella viscosa</name>
    <dbReference type="NCBI Taxonomy" id="1084524"/>
    <lineage>
        <taxon>Bacteria</taxon>
        <taxon>Pseudomonadati</taxon>
        <taxon>Bacteroidota</taxon>
        <taxon>Cytophagia</taxon>
        <taxon>Cytophagales</taxon>
        <taxon>Spirosomataceae</taxon>
        <taxon>Nibrella</taxon>
    </lineage>
</organism>
<evidence type="ECO:0000259" key="3">
    <source>
        <dbReference type="Pfam" id="PF01261"/>
    </source>
</evidence>
<protein>
    <recommendedName>
        <fullName evidence="3">Xylose isomerase-like TIM barrel domain-containing protein</fullName>
    </recommendedName>
</protein>
<feature type="domain" description="Xylose isomerase-like TIM barrel" evidence="3">
    <location>
        <begin position="68"/>
        <end position="277"/>
    </location>
</feature>
<gene>
    <name evidence="4" type="ORF">GCM10023187_25580</name>
</gene>
<dbReference type="EMBL" id="BAABHB010000004">
    <property type="protein sequence ID" value="GAA4406288.1"/>
    <property type="molecule type" value="Genomic_DNA"/>
</dbReference>
<dbReference type="SUPFAM" id="SSF51658">
    <property type="entry name" value="Xylose isomerase-like"/>
    <property type="match status" value="1"/>
</dbReference>
<evidence type="ECO:0000256" key="1">
    <source>
        <dbReference type="ARBA" id="ARBA00023235"/>
    </source>
</evidence>
<accession>A0ABP8KGQ9</accession>
<dbReference type="InterPro" id="IPR006311">
    <property type="entry name" value="TAT_signal"/>
</dbReference>
<proteinExistence type="predicted"/>
<comment type="caution">
    <text evidence="4">The sequence shown here is derived from an EMBL/GenBank/DDBJ whole genome shotgun (WGS) entry which is preliminary data.</text>
</comment>
<sequence>MIHRRDFVKTTLGAAGAALTGSASAAAAGVTETATAIPTGKNTFKLLYAPHFGMFENSAGKDLTDQLRFMADMGFMAIEDNGMMGRPVEVQEKIGKELNRLGMKMGVFVVDKGGNGANTLAAGKPEYVDIFLNGCRRAVETAKRCNAKYMTVVPGDFERNLPIGIQTGHVIDALRRGAEILEPHGLVMVLEPLSDTPNLFLRTSDQTYEICRAVNSPACKILFDVYHMQKNEGHIIPHINWCWNEIGYFQIGDNPGRKEPTTGEINYKNVFKHVYQKAKAENKEFIWGMEHGNAKPGKEGEMALIQAYVESDGFTV</sequence>
<dbReference type="PANTHER" id="PTHR43489">
    <property type="entry name" value="ISOMERASE"/>
    <property type="match status" value="1"/>
</dbReference>
<keyword evidence="1" id="KW-0413">Isomerase</keyword>